<dbReference type="Gene3D" id="3.20.110.10">
    <property type="entry name" value="Glycoside hydrolase 38, N terminal domain"/>
    <property type="match status" value="1"/>
</dbReference>
<gene>
    <name evidence="2" type="ORF">GJR95_37275</name>
</gene>
<dbReference type="AlphaFoldDB" id="A0A6P1W5Z6"/>
<dbReference type="Proteomes" id="UP000464577">
    <property type="component" value="Chromosome"/>
</dbReference>
<evidence type="ECO:0000313" key="2">
    <source>
        <dbReference type="EMBL" id="QHW00335.1"/>
    </source>
</evidence>
<keyword evidence="1" id="KW-0732">Signal</keyword>
<dbReference type="EMBL" id="CP045997">
    <property type="protein sequence ID" value="QHW00335.1"/>
    <property type="molecule type" value="Genomic_DNA"/>
</dbReference>
<dbReference type="GO" id="GO:0030246">
    <property type="term" value="F:carbohydrate binding"/>
    <property type="evidence" value="ECO:0007669"/>
    <property type="project" value="InterPro"/>
</dbReference>
<evidence type="ECO:0000256" key="1">
    <source>
        <dbReference type="SAM" id="SignalP"/>
    </source>
</evidence>
<dbReference type="RefSeq" id="WP_162390726.1">
    <property type="nucleotide sequence ID" value="NZ_CP045997.1"/>
</dbReference>
<feature type="chain" id="PRO_5026681312" evidence="1">
    <location>
        <begin position="20"/>
        <end position="853"/>
    </location>
</feature>
<dbReference type="PANTHER" id="PTHR46017:SF1">
    <property type="entry name" value="ALPHA-MANNOSIDASE 2C1"/>
    <property type="match status" value="1"/>
</dbReference>
<protein>
    <submittedName>
        <fullName evidence="2">Glycoside hydrolase</fullName>
    </submittedName>
</protein>
<dbReference type="Gene3D" id="2.70.98.30">
    <property type="entry name" value="Golgi alpha-mannosidase II, domain 4"/>
    <property type="match status" value="1"/>
</dbReference>
<dbReference type="InterPro" id="IPR011013">
    <property type="entry name" value="Gal_mutarotase_sf_dom"/>
</dbReference>
<dbReference type="InterPro" id="IPR013780">
    <property type="entry name" value="Glyco_hydro_b"/>
</dbReference>
<dbReference type="Gene3D" id="2.60.40.1180">
    <property type="entry name" value="Golgi alpha-mannosidase II"/>
    <property type="match status" value="1"/>
</dbReference>
<sequence length="853" mass="96169">MKIVILILSLITFAFALQAQPKKIYLANDDHTDFMWTGDEETYKKAFSEMLDYYIKLNDSTAHLPYNLQSKWNCDGSYWVYNYRETRSPEQFNKLIKQIKDGKITVPLNSMIVLLGAAPAEATLRDMYYAGSLKRKYGLDLSLVLNMEDQVLPLGLSSLWAGSGAKYSWKGVCACATKVTGLDRHKHQMYWYKGLDDQKVLMKWYSVNPSMITNRKEYRYNLGTYLEAAHQANAVLDCKALMNDPVYPYNIAAAFGKGGDDLKTLTPNFPKIAREKTDSAYQVIVSNEIDFFNDFEKQYGASLPTETISYGSTEWGNSFASLAEVSAAVKRAVEKLRTAEALYTLVALKDKTFATDLAAQKEKAWLACGMYFEHDWTADGPHITRKQRADWQKKTATTFISYVDTLYNRSVKRLGQLIAKPKSATESFYVFNPLNWTRTDYSDYPYSGPTAIRVIDKTEAKEIPFQVITKKGKSYLRILASNIPSVGYKVFDIQKNINPTVFPTNLVVTDSTIENRFYKLKFTAQGVITSLVDKSTNRECVKAIDKLYINDLGSGVGNEGEKIRIENKGSVSATLVASTYKPIKHTTKLTLFNNSDRIELENYITQNLDAKPVTYSFSLNLEKPDTWHEEAGAILHVKSKTKGGNYADTASRFDWLAMNHFADMSDAGNGMFLSNRDAYFMKVGKSSNTKLDDSTPQLNILAAGQIDHALGMINQDGDSYFEHFFALKPHTGRFKSSEAMRFSLEHQNPLIAQTVRGGSGYDGKQFSLFSFSDPDAVIWALKPAEEGIDKGVVMRVWNVADKNKSVTISGNNLIEKGFSTTHIETDDQKIPLEKGKLNTVLGHNRLHTFRLFF</sequence>
<dbReference type="SUPFAM" id="SSF74650">
    <property type="entry name" value="Galactose mutarotase-like"/>
    <property type="match status" value="1"/>
</dbReference>
<organism evidence="2 3">
    <name type="scientific">Spirosoma endbachense</name>
    <dbReference type="NCBI Taxonomy" id="2666025"/>
    <lineage>
        <taxon>Bacteria</taxon>
        <taxon>Pseudomonadati</taxon>
        <taxon>Bacteroidota</taxon>
        <taxon>Cytophagia</taxon>
        <taxon>Cytophagales</taxon>
        <taxon>Cytophagaceae</taxon>
        <taxon>Spirosoma</taxon>
    </lineage>
</organism>
<dbReference type="KEGG" id="senf:GJR95_37275"/>
<keyword evidence="3" id="KW-1185">Reference proteome</keyword>
<reference evidence="2 3" key="1">
    <citation type="submission" date="2019-11" db="EMBL/GenBank/DDBJ databases">
        <title>Spirosoma endbachense sp. nov., isolated from a natural salt meadow.</title>
        <authorList>
            <person name="Rojas J."/>
            <person name="Ambika Manirajan B."/>
            <person name="Ratering S."/>
            <person name="Suarez C."/>
            <person name="Geissler-Plaum R."/>
            <person name="Schnell S."/>
        </authorList>
    </citation>
    <scope>NUCLEOTIDE SEQUENCE [LARGE SCALE GENOMIC DNA]</scope>
    <source>
        <strain evidence="2 3">I-24</strain>
    </source>
</reference>
<proteinExistence type="predicted"/>
<accession>A0A6P1W5Z6</accession>
<keyword evidence="2" id="KW-0378">Hydrolase</keyword>
<evidence type="ECO:0000313" key="3">
    <source>
        <dbReference type="Proteomes" id="UP000464577"/>
    </source>
</evidence>
<dbReference type="PANTHER" id="PTHR46017">
    <property type="entry name" value="ALPHA-MANNOSIDASE 2C1"/>
    <property type="match status" value="1"/>
</dbReference>
<name>A0A6P1W5Z6_9BACT</name>
<dbReference type="GO" id="GO:0009313">
    <property type="term" value="P:oligosaccharide catabolic process"/>
    <property type="evidence" value="ECO:0007669"/>
    <property type="project" value="TreeGrafter"/>
</dbReference>
<dbReference type="GO" id="GO:0004559">
    <property type="term" value="F:alpha-mannosidase activity"/>
    <property type="evidence" value="ECO:0007669"/>
    <property type="project" value="TreeGrafter"/>
</dbReference>
<feature type="signal peptide" evidence="1">
    <location>
        <begin position="1"/>
        <end position="19"/>
    </location>
</feature>
<dbReference type="InterPro" id="IPR027291">
    <property type="entry name" value="Glyco_hydro_38_N_sf"/>
</dbReference>